<keyword evidence="1" id="KW-0378">Hydrolase</keyword>
<dbReference type="SUPFAM" id="SSF56784">
    <property type="entry name" value="HAD-like"/>
    <property type="match status" value="1"/>
</dbReference>
<evidence type="ECO:0000313" key="2">
    <source>
        <dbReference type="Proteomes" id="UP000183015"/>
    </source>
</evidence>
<dbReference type="PRINTS" id="PR00413">
    <property type="entry name" value="HADHALOGNASE"/>
</dbReference>
<protein>
    <submittedName>
        <fullName evidence="1">Putative hydrolase of the HAD superfamily</fullName>
    </submittedName>
</protein>
<organism evidence="1 2">
    <name type="scientific">Streptacidiphilus jiangxiensis</name>
    <dbReference type="NCBI Taxonomy" id="235985"/>
    <lineage>
        <taxon>Bacteria</taxon>
        <taxon>Bacillati</taxon>
        <taxon>Actinomycetota</taxon>
        <taxon>Actinomycetes</taxon>
        <taxon>Kitasatosporales</taxon>
        <taxon>Streptomycetaceae</taxon>
        <taxon>Streptacidiphilus</taxon>
    </lineage>
</organism>
<dbReference type="CDD" id="cd02603">
    <property type="entry name" value="HAD_sEH-N_like"/>
    <property type="match status" value="1"/>
</dbReference>
<dbReference type="Pfam" id="PF00702">
    <property type="entry name" value="Hydrolase"/>
    <property type="match status" value="1"/>
</dbReference>
<dbReference type="AlphaFoldDB" id="A0A1H7HP68"/>
<dbReference type="RefSeq" id="WP_052439144.1">
    <property type="nucleotide sequence ID" value="NZ_BBPN01000033.1"/>
</dbReference>
<proteinExistence type="predicted"/>
<dbReference type="InterPro" id="IPR052898">
    <property type="entry name" value="ACAD10-like"/>
</dbReference>
<dbReference type="OrthoDB" id="9795007at2"/>
<evidence type="ECO:0000313" key="1">
    <source>
        <dbReference type="EMBL" id="SEK51994.1"/>
    </source>
</evidence>
<dbReference type="PANTHER" id="PTHR47829">
    <property type="entry name" value="HYDROLASE, PUTATIVE (AFU_ORTHOLOGUE AFUA_1G12880)-RELATED"/>
    <property type="match status" value="1"/>
</dbReference>
<dbReference type="SFLD" id="SFLDS00003">
    <property type="entry name" value="Haloacid_Dehalogenase"/>
    <property type="match status" value="1"/>
</dbReference>
<dbReference type="EMBL" id="FOAZ01000002">
    <property type="protein sequence ID" value="SEK51994.1"/>
    <property type="molecule type" value="Genomic_DNA"/>
</dbReference>
<dbReference type="InterPro" id="IPR036412">
    <property type="entry name" value="HAD-like_sf"/>
</dbReference>
<dbReference type="InterPro" id="IPR023214">
    <property type="entry name" value="HAD_sf"/>
</dbReference>
<accession>A0A1H7HP68</accession>
<reference evidence="2" key="1">
    <citation type="submission" date="2016-10" db="EMBL/GenBank/DDBJ databases">
        <authorList>
            <person name="Varghese N."/>
        </authorList>
    </citation>
    <scope>NUCLEOTIDE SEQUENCE [LARGE SCALE GENOMIC DNA]</scope>
    <source>
        <strain evidence="2">DSM 45096 / BCRC 16803 / CGMCC 4.1857 / CIP 109030 / JCM 12277 / KCTC 19219 / NBRC 100920 / 33214</strain>
    </source>
</reference>
<gene>
    <name evidence="1" type="ORF">SAMN05414137_102292</name>
</gene>
<dbReference type="SFLD" id="SFLDG01129">
    <property type="entry name" value="C1.5:_HAD__Beta-PGM__Phosphata"/>
    <property type="match status" value="1"/>
</dbReference>
<dbReference type="STRING" id="235985.SAMN05414137_102292"/>
<name>A0A1H7HP68_STRJI</name>
<dbReference type="Proteomes" id="UP000183015">
    <property type="component" value="Unassembled WGS sequence"/>
</dbReference>
<dbReference type="Gene3D" id="3.40.50.1000">
    <property type="entry name" value="HAD superfamily/HAD-like"/>
    <property type="match status" value="1"/>
</dbReference>
<dbReference type="GO" id="GO:0016787">
    <property type="term" value="F:hydrolase activity"/>
    <property type="evidence" value="ECO:0007669"/>
    <property type="project" value="UniProtKB-KW"/>
</dbReference>
<dbReference type="PANTHER" id="PTHR47829:SF1">
    <property type="entry name" value="HAD FAMILY PHOSPHATASE"/>
    <property type="match status" value="1"/>
</dbReference>
<sequence length="214" mass="22835">MTDVQPDTPPKAVLTDFGGVLTTDVFASFRAYSARLTGDPHTVERLLREDETVTRALVDHERGRLPQAGLETALADALRARGTNVSPVGLLAAISADIRPDLGMVAALRRLHAAGVPVALVSNALGDDLYRDVDLPSLCDVAVISSEVGERKPGRRIYAIACERLGVAPTDCLMIDDLQQNLDGAARLGIRGLHHVDGAATVHSLELLFPQAFD</sequence>
<keyword evidence="2" id="KW-1185">Reference proteome</keyword>
<dbReference type="NCBIfam" id="TIGR01509">
    <property type="entry name" value="HAD-SF-IA-v3"/>
    <property type="match status" value="1"/>
</dbReference>
<dbReference type="InterPro" id="IPR006439">
    <property type="entry name" value="HAD-SF_hydro_IA"/>
</dbReference>
<dbReference type="eggNOG" id="COG1011">
    <property type="taxonomic scope" value="Bacteria"/>
</dbReference>